<evidence type="ECO:0000313" key="2">
    <source>
        <dbReference type="EMBL" id="KAF6761968.1"/>
    </source>
</evidence>
<accession>A0A8H6IAL8</accession>
<evidence type="ECO:0000256" key="1">
    <source>
        <dbReference type="SAM" id="MobiDB-lite"/>
    </source>
</evidence>
<dbReference type="EMBL" id="JACGCI010000008">
    <property type="protein sequence ID" value="KAF6761968.1"/>
    <property type="molecule type" value="Genomic_DNA"/>
</dbReference>
<organism evidence="2 3">
    <name type="scientific">Ephemerocybe angulata</name>
    <dbReference type="NCBI Taxonomy" id="980116"/>
    <lineage>
        <taxon>Eukaryota</taxon>
        <taxon>Fungi</taxon>
        <taxon>Dikarya</taxon>
        <taxon>Basidiomycota</taxon>
        <taxon>Agaricomycotina</taxon>
        <taxon>Agaricomycetes</taxon>
        <taxon>Agaricomycetidae</taxon>
        <taxon>Agaricales</taxon>
        <taxon>Agaricineae</taxon>
        <taxon>Psathyrellaceae</taxon>
        <taxon>Ephemerocybe</taxon>
    </lineage>
</organism>
<proteinExistence type="predicted"/>
<protein>
    <submittedName>
        <fullName evidence="2">Uncharacterized protein</fullName>
    </submittedName>
</protein>
<gene>
    <name evidence="2" type="ORF">DFP72DRAFT_1147843</name>
</gene>
<comment type="caution">
    <text evidence="2">The sequence shown here is derived from an EMBL/GenBank/DDBJ whole genome shotgun (WGS) entry which is preliminary data.</text>
</comment>
<feature type="region of interest" description="Disordered" evidence="1">
    <location>
        <begin position="107"/>
        <end position="127"/>
    </location>
</feature>
<keyword evidence="3" id="KW-1185">Reference proteome</keyword>
<dbReference type="Proteomes" id="UP000521943">
    <property type="component" value="Unassembled WGS sequence"/>
</dbReference>
<reference evidence="2 3" key="1">
    <citation type="submission" date="2020-07" db="EMBL/GenBank/DDBJ databases">
        <title>Comparative genomics of pyrophilous fungi reveals a link between fire events and developmental genes.</title>
        <authorList>
            <consortium name="DOE Joint Genome Institute"/>
            <person name="Steindorff A.S."/>
            <person name="Carver A."/>
            <person name="Calhoun S."/>
            <person name="Stillman K."/>
            <person name="Liu H."/>
            <person name="Lipzen A."/>
            <person name="Pangilinan J."/>
            <person name="Labutti K."/>
            <person name="Bruns T.D."/>
            <person name="Grigoriev I.V."/>
        </authorList>
    </citation>
    <scope>NUCLEOTIDE SEQUENCE [LARGE SCALE GENOMIC DNA]</scope>
    <source>
        <strain evidence="2 3">CBS 144469</strain>
    </source>
</reference>
<dbReference type="AlphaFoldDB" id="A0A8H6IAL8"/>
<sequence>MAAGLRGTYGTRLRLQWGSEAKAHTDASRTVPVGSATTSRFGRTGGPEARKSQDLKLEMTVFGELHYEAWRSVGYNGRDNLFQRERIPQCAQRVMGLAIADTPYPNRHEADNGWQPGYPKRKRSDSPDFEGAHILSWSIPPEKRKTFEHLRQSKHFYCCAGEVGCLGPSSGQRSLGMLCPVYHHPVIFTCGGPSDLRQEVAQACSMVEHELGTDGECLTNYLPVTRNTLNLTWNYDPLELDVQRRALRTQSRVARDVDDGSDLHGIYCRGAKVKGSGANPKWPGMKFEASVGDRAVPFLLITLTCLHPSSPLPMIVRHNETDV</sequence>
<evidence type="ECO:0000313" key="3">
    <source>
        <dbReference type="Proteomes" id="UP000521943"/>
    </source>
</evidence>
<name>A0A8H6IAL8_9AGAR</name>
<feature type="region of interest" description="Disordered" evidence="1">
    <location>
        <begin position="21"/>
        <end position="52"/>
    </location>
</feature>